<protein>
    <submittedName>
        <fullName evidence="1">Uncharacterized protein</fullName>
    </submittedName>
</protein>
<dbReference type="Proteomes" id="UP001596150">
    <property type="component" value="Unassembled WGS sequence"/>
</dbReference>
<dbReference type="EMBL" id="JBHSML010000031">
    <property type="protein sequence ID" value="MFC5518974.1"/>
    <property type="molecule type" value="Genomic_DNA"/>
</dbReference>
<reference evidence="2" key="1">
    <citation type="journal article" date="2019" name="Int. J. Syst. Evol. Microbiol.">
        <title>The Global Catalogue of Microorganisms (GCM) 10K type strain sequencing project: providing services to taxonomists for standard genome sequencing and annotation.</title>
        <authorList>
            <consortium name="The Broad Institute Genomics Platform"/>
            <consortium name="The Broad Institute Genome Sequencing Center for Infectious Disease"/>
            <person name="Wu L."/>
            <person name="Ma J."/>
        </authorList>
    </citation>
    <scope>NUCLEOTIDE SEQUENCE [LARGE SCALE GENOMIC DNA]</scope>
    <source>
        <strain evidence="2">KACC 12633</strain>
    </source>
</reference>
<organism evidence="1 2">
    <name type="scientific">Kaistia terrae</name>
    <dbReference type="NCBI Taxonomy" id="537017"/>
    <lineage>
        <taxon>Bacteria</taxon>
        <taxon>Pseudomonadati</taxon>
        <taxon>Pseudomonadota</taxon>
        <taxon>Alphaproteobacteria</taxon>
        <taxon>Hyphomicrobiales</taxon>
        <taxon>Kaistiaceae</taxon>
        <taxon>Kaistia</taxon>
    </lineage>
</organism>
<evidence type="ECO:0000313" key="1">
    <source>
        <dbReference type="EMBL" id="MFC5518974.1"/>
    </source>
</evidence>
<name>A0ABW0Q3X2_9HYPH</name>
<evidence type="ECO:0000313" key="2">
    <source>
        <dbReference type="Proteomes" id="UP001596150"/>
    </source>
</evidence>
<gene>
    <name evidence="1" type="ORF">ACFPP9_24640</name>
</gene>
<keyword evidence="2" id="KW-1185">Reference proteome</keyword>
<dbReference type="RefSeq" id="WP_266346266.1">
    <property type="nucleotide sequence ID" value="NZ_JAPKNH010000015.1"/>
</dbReference>
<comment type="caution">
    <text evidence="1">The sequence shown here is derived from an EMBL/GenBank/DDBJ whole genome shotgun (WGS) entry which is preliminary data.</text>
</comment>
<accession>A0ABW0Q3X2</accession>
<sequence length="72" mass="8089">MTRKSRLRTSIAVMIDAAGSARRSAADWQRMARQWPTSSAEYQATAARRVADARWYLHHARLDIDTLTGDAA</sequence>
<proteinExistence type="predicted"/>